<comment type="similarity">
    <text evidence="2">Belongs to the TMA7 family.</text>
</comment>
<keyword evidence="10" id="KW-1185">Reference proteome</keyword>
<dbReference type="Proteomes" id="UP000322234">
    <property type="component" value="Unassembled WGS sequence"/>
</dbReference>
<feature type="region of interest" description="Disordered" evidence="8">
    <location>
        <begin position="1"/>
        <end position="48"/>
    </location>
</feature>
<dbReference type="Pfam" id="PF10158">
    <property type="entry name" value="LOH1CR12"/>
    <property type="match status" value="1"/>
</dbReference>
<dbReference type="GO" id="GO:0098574">
    <property type="term" value="C:cytoplasmic side of lysosomal membrane"/>
    <property type="evidence" value="ECO:0007669"/>
    <property type="project" value="TreeGrafter"/>
</dbReference>
<evidence type="ECO:0000256" key="4">
    <source>
        <dbReference type="ARBA" id="ARBA00022300"/>
    </source>
</evidence>
<proteinExistence type="inferred from homology"/>
<evidence type="ECO:0000313" key="9">
    <source>
        <dbReference type="EMBL" id="MXQ79943.1"/>
    </source>
</evidence>
<evidence type="ECO:0000256" key="6">
    <source>
        <dbReference type="ARBA" id="ARBA00023228"/>
    </source>
</evidence>
<dbReference type="PANTHER" id="PTHR31634">
    <property type="entry name" value="BLOC-1-RELATED COMPLEX SUBUNIT 5"/>
    <property type="match status" value="1"/>
</dbReference>
<keyword evidence="6" id="KW-0458">Lysosome</keyword>
<organism evidence="9 10">
    <name type="scientific">Bos mutus</name>
    <name type="common">wild yak</name>
    <dbReference type="NCBI Taxonomy" id="72004"/>
    <lineage>
        <taxon>Eukaryota</taxon>
        <taxon>Metazoa</taxon>
        <taxon>Chordata</taxon>
        <taxon>Craniata</taxon>
        <taxon>Vertebrata</taxon>
        <taxon>Euteleostomi</taxon>
        <taxon>Mammalia</taxon>
        <taxon>Eutheria</taxon>
        <taxon>Laurasiatheria</taxon>
        <taxon>Artiodactyla</taxon>
        <taxon>Ruminantia</taxon>
        <taxon>Pecora</taxon>
        <taxon>Bovidae</taxon>
        <taxon>Bovinae</taxon>
        <taxon>Bos</taxon>
    </lineage>
</organism>
<dbReference type="EMBL" id="VBQZ03000003">
    <property type="protein sequence ID" value="MXQ79943.1"/>
    <property type="molecule type" value="Genomic_DNA"/>
</dbReference>
<dbReference type="AlphaFoldDB" id="A0A6B0QX81"/>
<keyword evidence="7" id="KW-0449">Lipoprotein</keyword>
<protein>
    <recommendedName>
        <fullName evidence="4">BLOC-1-related complex subunit 5</fullName>
    </recommendedName>
</protein>
<evidence type="ECO:0000256" key="7">
    <source>
        <dbReference type="ARBA" id="ARBA00023288"/>
    </source>
</evidence>
<dbReference type="GO" id="GO:0032418">
    <property type="term" value="P:lysosome localization"/>
    <property type="evidence" value="ECO:0007669"/>
    <property type="project" value="InterPro"/>
</dbReference>
<comment type="caution">
    <text evidence="9">The sequence shown here is derived from an EMBL/GenBank/DDBJ whole genome shotgun (WGS) entry which is preliminary data.</text>
</comment>
<dbReference type="GO" id="GO:0099078">
    <property type="term" value="C:BORC complex"/>
    <property type="evidence" value="ECO:0007669"/>
    <property type="project" value="TreeGrafter"/>
</dbReference>
<dbReference type="GO" id="GO:0030672">
    <property type="term" value="C:synaptic vesicle membrane"/>
    <property type="evidence" value="ECO:0007669"/>
    <property type="project" value="TreeGrafter"/>
</dbReference>
<keyword evidence="5" id="KW-0472">Membrane</keyword>
<comment type="similarity">
    <text evidence="3">Belongs to the BORCS5 family.</text>
</comment>
<reference evidence="9" key="1">
    <citation type="submission" date="2019-10" db="EMBL/GenBank/DDBJ databases">
        <title>The sequence and de novo assembly of the wild yak genome.</title>
        <authorList>
            <person name="Liu Y."/>
        </authorList>
    </citation>
    <scope>NUCLEOTIDE SEQUENCE [LARGE SCALE GENOMIC DNA]</scope>
    <source>
        <strain evidence="9">WY2019</strain>
    </source>
</reference>
<dbReference type="InterPro" id="IPR015157">
    <property type="entry name" value="TMA7"/>
</dbReference>
<gene>
    <name evidence="9" type="ORF">E5288_WYG013753</name>
</gene>
<comment type="subcellular location">
    <subcellularLocation>
        <location evidence="1">Lysosome membrane</location>
        <topology evidence="1">Lipid-anchor</topology>
        <orientation evidence="1">Cytoplasmic side</orientation>
    </subcellularLocation>
</comment>
<accession>A0A6B0QX81</accession>
<evidence type="ECO:0000256" key="1">
    <source>
        <dbReference type="ARBA" id="ARBA00004122"/>
    </source>
</evidence>
<sequence>MSGHEGGKKNPPNQPTKKAKEMDKEDKAFKQKQKEEQKKLEELKDKAKGKGLLATSGMKKSGKKWLNNMQLLSDVTLFSVTPSPAKHRAKMDDIVVVAQGSQASRNVSNDPDVIKLQEIPTFQPLLKGLLSGQTSPTNAKLEKLDSQQVLQLCLRYQDHLHQCAEAVAFDQNALVKRIKEMDLSVETLFSFMQERQKRYAKYAEQIQKVNEMSAILRRIQMGIDQTVPLLERLNSLLPEAERLEPFSVKPDRELRL</sequence>
<dbReference type="CDD" id="cd22789">
    <property type="entry name" value="BORCS5-like"/>
    <property type="match status" value="1"/>
</dbReference>
<evidence type="ECO:0000256" key="2">
    <source>
        <dbReference type="ARBA" id="ARBA00006631"/>
    </source>
</evidence>
<dbReference type="GO" id="GO:1903744">
    <property type="term" value="P:positive regulation of anterograde synaptic vesicle transport"/>
    <property type="evidence" value="ECO:0007669"/>
    <property type="project" value="TreeGrafter"/>
</dbReference>
<dbReference type="InterPro" id="IPR018780">
    <property type="entry name" value="TBORCS5"/>
</dbReference>
<dbReference type="GO" id="GO:0072384">
    <property type="term" value="P:organelle transport along microtubule"/>
    <property type="evidence" value="ECO:0007669"/>
    <property type="project" value="TreeGrafter"/>
</dbReference>
<feature type="compositionally biased region" description="Basic and acidic residues" evidence="8">
    <location>
        <begin position="18"/>
        <end position="48"/>
    </location>
</feature>
<evidence type="ECO:0000313" key="10">
    <source>
        <dbReference type="Proteomes" id="UP000322234"/>
    </source>
</evidence>
<dbReference type="Pfam" id="PF09072">
    <property type="entry name" value="TMA7"/>
    <property type="match status" value="1"/>
</dbReference>
<dbReference type="PANTHER" id="PTHR31634:SF2">
    <property type="entry name" value="BLOC-1-RELATED COMPLEX SUBUNIT 5"/>
    <property type="match status" value="1"/>
</dbReference>
<name>A0A6B0QX81_9CETA</name>
<evidence type="ECO:0000256" key="3">
    <source>
        <dbReference type="ARBA" id="ARBA00010235"/>
    </source>
</evidence>
<evidence type="ECO:0000256" key="8">
    <source>
        <dbReference type="SAM" id="MobiDB-lite"/>
    </source>
</evidence>
<evidence type="ECO:0000256" key="5">
    <source>
        <dbReference type="ARBA" id="ARBA00023136"/>
    </source>
</evidence>